<keyword evidence="2" id="KW-0812">Transmembrane</keyword>
<dbReference type="EC" id="3.4.16.4" evidence="4"/>
<dbReference type="STRING" id="1306953.J121_2458"/>
<feature type="region of interest" description="Disordered" evidence="1">
    <location>
        <begin position="169"/>
        <end position="189"/>
    </location>
</feature>
<dbReference type="Proteomes" id="UP000037446">
    <property type="component" value="Unassembled WGS sequence"/>
</dbReference>
<dbReference type="RefSeq" id="WP_050600152.1">
    <property type="nucleotide sequence ID" value="NZ_JYNE01000023.1"/>
</dbReference>
<dbReference type="InterPro" id="IPR050789">
    <property type="entry name" value="Diverse_Enzym_Activities"/>
</dbReference>
<keyword evidence="4" id="KW-0378">Hydrolase</keyword>
<protein>
    <submittedName>
        <fullName evidence="4">D-alanyl-D-alanine carboxypeptidase</fullName>
        <ecNumber evidence="4">3.4.16.4</ecNumber>
    </submittedName>
</protein>
<comment type="caution">
    <text evidence="4">The sequence shown here is derived from an EMBL/GenBank/DDBJ whole genome shotgun (WGS) entry which is preliminary data.</text>
</comment>
<dbReference type="SUPFAM" id="SSF56601">
    <property type="entry name" value="beta-lactamase/transpeptidase-like"/>
    <property type="match status" value="1"/>
</dbReference>
<dbReference type="GO" id="GO:0009002">
    <property type="term" value="F:serine-type D-Ala-D-Ala carboxypeptidase activity"/>
    <property type="evidence" value="ECO:0007669"/>
    <property type="project" value="UniProtKB-EC"/>
</dbReference>
<dbReference type="AlphaFoldDB" id="A0A0L1KEB7"/>
<dbReference type="Pfam" id="PF00144">
    <property type="entry name" value="Beta-lactamase"/>
    <property type="match status" value="1"/>
</dbReference>
<keyword evidence="4" id="KW-0645">Protease</keyword>
<evidence type="ECO:0000256" key="1">
    <source>
        <dbReference type="SAM" id="MobiDB-lite"/>
    </source>
</evidence>
<feature type="transmembrane region" description="Helical" evidence="2">
    <location>
        <begin position="392"/>
        <end position="412"/>
    </location>
</feature>
<dbReference type="PATRIC" id="fig|1306953.7.peg.2544"/>
<reference evidence="4" key="1">
    <citation type="submission" date="2015-02" db="EMBL/GenBank/DDBJ databases">
        <authorList>
            <person name="Chooi Y.-H."/>
        </authorList>
    </citation>
    <scope>NUCLEOTIDE SEQUENCE [LARGE SCALE GENOMIC DNA]</scope>
    <source>
        <strain evidence="4">LAMA 915</strain>
    </source>
</reference>
<dbReference type="InterPro" id="IPR012338">
    <property type="entry name" value="Beta-lactam/transpept-like"/>
</dbReference>
<dbReference type="EMBL" id="JYNE01000023">
    <property type="protein sequence ID" value="KNH02214.1"/>
    <property type="molecule type" value="Genomic_DNA"/>
</dbReference>
<dbReference type="InterPro" id="IPR001466">
    <property type="entry name" value="Beta-lactam-related"/>
</dbReference>
<dbReference type="PANTHER" id="PTHR43283:SF18">
    <property type="match status" value="1"/>
</dbReference>
<feature type="domain" description="Beta-lactamase-related" evidence="3">
    <location>
        <begin position="56"/>
        <end position="364"/>
    </location>
</feature>
<keyword evidence="2" id="KW-0472">Membrane</keyword>
<proteinExistence type="predicted"/>
<evidence type="ECO:0000313" key="4">
    <source>
        <dbReference type="EMBL" id="KNH02214.1"/>
    </source>
</evidence>
<name>A0A0L1KEB7_9SPHN</name>
<gene>
    <name evidence="4" type="ORF">J121_2458</name>
</gene>
<evidence type="ECO:0000259" key="3">
    <source>
        <dbReference type="Pfam" id="PF00144"/>
    </source>
</evidence>
<sequence>MKRHGLLILGTLAVCVAWAALVFATLSEGWLRSPLVEGDDPQAFVAAAKASSMADNRGNLAFVMLEDGREVGSFALSQGDPVDGDTLFQVASLGKWLTAWGVMALVEDGRIDLDAPVSTYLSRWQLPDSEFDAYGVTMRRLLSHTAGLDDGLGYDGFAAKEDRQTLEDSLTRARDASPGKSGTVRLGSEPGSQWQYSGGGYTLLQLVIEEVSGEPFAQYMDRAVFDPLGMERTTFDHERALELGLAQNFRPDGPVEPFRWYTALAATSLFTTADDLARFLAVQGPDGEQPVLSHDTLDLIATSHASQLGADIWGLGAMLYAPNASGSFVIGHDGQNGPAINTAARIDPATGDGIVILSTGHGSLATELAGEWVFWKTGNVDNLDFAAGMETALFWFALGLAVILLLAMIIGLRLRRRSRRTSEL</sequence>
<keyword evidence="2" id="KW-1133">Transmembrane helix</keyword>
<evidence type="ECO:0000313" key="5">
    <source>
        <dbReference type="Proteomes" id="UP000037446"/>
    </source>
</evidence>
<dbReference type="Gene3D" id="3.40.710.10">
    <property type="entry name" value="DD-peptidase/beta-lactamase superfamily"/>
    <property type="match status" value="1"/>
</dbReference>
<keyword evidence="4" id="KW-0121">Carboxypeptidase</keyword>
<accession>A0A0L1KEB7</accession>
<dbReference type="PANTHER" id="PTHR43283">
    <property type="entry name" value="BETA-LACTAMASE-RELATED"/>
    <property type="match status" value="1"/>
</dbReference>
<organism evidence="4 5">
    <name type="scientific">Qipengyuania citrea LAMA 915</name>
    <dbReference type="NCBI Taxonomy" id="1306953"/>
    <lineage>
        <taxon>Bacteria</taxon>
        <taxon>Pseudomonadati</taxon>
        <taxon>Pseudomonadota</taxon>
        <taxon>Alphaproteobacteria</taxon>
        <taxon>Sphingomonadales</taxon>
        <taxon>Erythrobacteraceae</taxon>
        <taxon>Qipengyuania</taxon>
    </lineage>
</organism>
<evidence type="ECO:0000256" key="2">
    <source>
        <dbReference type="SAM" id="Phobius"/>
    </source>
</evidence>